<organism evidence="2 3">
    <name type="scientific">Aminobacter carboxidus</name>
    <dbReference type="NCBI Taxonomy" id="376165"/>
    <lineage>
        <taxon>Bacteria</taxon>
        <taxon>Pseudomonadati</taxon>
        <taxon>Pseudomonadota</taxon>
        <taxon>Alphaproteobacteria</taxon>
        <taxon>Hyphomicrobiales</taxon>
        <taxon>Phyllobacteriaceae</taxon>
        <taxon>Aminobacter</taxon>
    </lineage>
</organism>
<dbReference type="AlphaFoldDB" id="A0A8E1WKC4"/>
<accession>A0A8E1WKC4</accession>
<feature type="region of interest" description="Disordered" evidence="1">
    <location>
        <begin position="1"/>
        <end position="29"/>
    </location>
</feature>
<gene>
    <name evidence="2" type="ORF">HNQ96_005997</name>
</gene>
<reference evidence="2 3" key="1">
    <citation type="submission" date="2020-08" db="EMBL/GenBank/DDBJ databases">
        <title>Genomic Encyclopedia of Type Strains, Phase IV (KMG-IV): sequencing the most valuable type-strain genomes for metagenomic binning, comparative biology and taxonomic classification.</title>
        <authorList>
            <person name="Goeker M."/>
        </authorList>
    </citation>
    <scope>NUCLEOTIDE SEQUENCE [LARGE SCALE GENOMIC DNA]</scope>
    <source>
        <strain evidence="2 3">DSM 17454</strain>
    </source>
</reference>
<name>A0A8E1WKC4_9HYPH</name>
<sequence>MGCEHAVSGVKNISTRTNENVERAPVPTR</sequence>
<evidence type="ECO:0000313" key="3">
    <source>
        <dbReference type="Proteomes" id="UP000532373"/>
    </source>
</evidence>
<protein>
    <submittedName>
        <fullName evidence="2">Uncharacterized protein</fullName>
    </submittedName>
</protein>
<comment type="caution">
    <text evidence="2">The sequence shown here is derived from an EMBL/GenBank/DDBJ whole genome shotgun (WGS) entry which is preliminary data.</text>
</comment>
<evidence type="ECO:0000256" key="1">
    <source>
        <dbReference type="SAM" id="MobiDB-lite"/>
    </source>
</evidence>
<evidence type="ECO:0000313" key="2">
    <source>
        <dbReference type="EMBL" id="MBB6470103.1"/>
    </source>
</evidence>
<dbReference type="Proteomes" id="UP000532373">
    <property type="component" value="Unassembled WGS sequence"/>
</dbReference>
<dbReference type="EMBL" id="JACHGI010000022">
    <property type="protein sequence ID" value="MBB6470103.1"/>
    <property type="molecule type" value="Genomic_DNA"/>
</dbReference>
<proteinExistence type="predicted"/>